<sequence length="216" mass="23963">MIFCVVSTSPNNSAHCSKQREEKVKTMPTNSNAANVWRSEMHLTQITPRRVVFFTTGQTSDTMAALSKLVERAEDAEHPDYGPVFVVTLVTILFMAISILSSIIHFFTTPSARSFIPEWRAQPGARLYRTPRALEEAVPLTQPEPVVAGPSSSNGVSSPRHSKTRRSSAFPRVHSSERTRAMAESSGTRDGSSRRPRPAEQFEEIELTVMKPAHIV</sequence>
<feature type="compositionally biased region" description="Basic and acidic residues" evidence="1">
    <location>
        <begin position="191"/>
        <end position="200"/>
    </location>
</feature>
<gene>
    <name evidence="3" type="ORF">IWX46DRAFT_294513</name>
</gene>
<proteinExistence type="predicted"/>
<name>A0ABR1MQM9_9PEZI</name>
<evidence type="ECO:0000256" key="1">
    <source>
        <dbReference type="SAM" id="MobiDB-lite"/>
    </source>
</evidence>
<evidence type="ECO:0000256" key="2">
    <source>
        <dbReference type="SAM" id="Phobius"/>
    </source>
</evidence>
<keyword evidence="2" id="KW-0472">Membrane</keyword>
<dbReference type="EMBL" id="JBBPDW010000004">
    <property type="protein sequence ID" value="KAK7553608.1"/>
    <property type="molecule type" value="Genomic_DNA"/>
</dbReference>
<feature type="region of interest" description="Disordered" evidence="1">
    <location>
        <begin position="139"/>
        <end position="202"/>
    </location>
</feature>
<keyword evidence="2" id="KW-0812">Transmembrane</keyword>
<keyword evidence="2" id="KW-1133">Transmembrane helix</keyword>
<reference evidence="3 4" key="1">
    <citation type="submission" date="2024-04" db="EMBL/GenBank/DDBJ databases">
        <title>Phyllosticta paracitricarpa is synonymous to the EU quarantine fungus P. citricarpa based on phylogenomic analyses.</title>
        <authorList>
            <consortium name="Lawrence Berkeley National Laboratory"/>
            <person name="Van Ingen-Buijs V.A."/>
            <person name="Van Westerhoven A.C."/>
            <person name="Haridas S."/>
            <person name="Skiadas P."/>
            <person name="Martin F."/>
            <person name="Groenewald J.Z."/>
            <person name="Crous P.W."/>
            <person name="Seidl M.F."/>
        </authorList>
    </citation>
    <scope>NUCLEOTIDE SEQUENCE [LARGE SCALE GENOMIC DNA]</scope>
    <source>
        <strain evidence="3 4">CBS 122670</strain>
    </source>
</reference>
<feature type="compositionally biased region" description="Polar residues" evidence="1">
    <location>
        <begin position="150"/>
        <end position="159"/>
    </location>
</feature>
<protein>
    <recommendedName>
        <fullName evidence="5">Transmembrane protein</fullName>
    </recommendedName>
</protein>
<dbReference type="Proteomes" id="UP001365128">
    <property type="component" value="Unassembled WGS sequence"/>
</dbReference>
<keyword evidence="4" id="KW-1185">Reference proteome</keyword>
<feature type="transmembrane region" description="Helical" evidence="2">
    <location>
        <begin position="84"/>
        <end position="107"/>
    </location>
</feature>
<organism evidence="3 4">
    <name type="scientific">Phyllosticta citricarpa</name>
    <dbReference type="NCBI Taxonomy" id="55181"/>
    <lineage>
        <taxon>Eukaryota</taxon>
        <taxon>Fungi</taxon>
        <taxon>Dikarya</taxon>
        <taxon>Ascomycota</taxon>
        <taxon>Pezizomycotina</taxon>
        <taxon>Dothideomycetes</taxon>
        <taxon>Dothideomycetes incertae sedis</taxon>
        <taxon>Botryosphaeriales</taxon>
        <taxon>Phyllostictaceae</taxon>
        <taxon>Phyllosticta</taxon>
    </lineage>
</organism>
<evidence type="ECO:0008006" key="5">
    <source>
        <dbReference type="Google" id="ProtNLM"/>
    </source>
</evidence>
<accession>A0ABR1MQM9</accession>
<evidence type="ECO:0000313" key="3">
    <source>
        <dbReference type="EMBL" id="KAK7553608.1"/>
    </source>
</evidence>
<comment type="caution">
    <text evidence="3">The sequence shown here is derived from an EMBL/GenBank/DDBJ whole genome shotgun (WGS) entry which is preliminary data.</text>
</comment>
<evidence type="ECO:0000313" key="4">
    <source>
        <dbReference type="Proteomes" id="UP001365128"/>
    </source>
</evidence>